<evidence type="ECO:0000313" key="3">
    <source>
        <dbReference type="Proteomes" id="UP000598271"/>
    </source>
</evidence>
<dbReference type="Pfam" id="PF05050">
    <property type="entry name" value="Methyltransf_21"/>
    <property type="match status" value="1"/>
</dbReference>
<dbReference type="InterPro" id="IPR006342">
    <property type="entry name" value="FkbM_mtfrase"/>
</dbReference>
<dbReference type="Proteomes" id="UP000598271">
    <property type="component" value="Unassembled WGS sequence"/>
</dbReference>
<dbReference type="NCBIfam" id="TIGR01444">
    <property type="entry name" value="fkbM_fam"/>
    <property type="match status" value="1"/>
</dbReference>
<dbReference type="InterPro" id="IPR052514">
    <property type="entry name" value="SAM-dependent_MTase"/>
</dbReference>
<evidence type="ECO:0000313" key="2">
    <source>
        <dbReference type="EMBL" id="GHB56804.1"/>
    </source>
</evidence>
<dbReference type="AlphaFoldDB" id="A0A8J3D0D0"/>
<sequence>MFWLKQLLKEPYNALRTARDREFIGLLWRYGDKPRHRLTEVRFGKYRLRVPDTMSFLFQHQEIFADAFYEFTSDHPQPVILDCGANVGMSVLYFKERYPQARVIAFEAEASIAELLRENLQSNGITDVEVIDKAVWTDDQGVQFGSEAADSSSIYSESAQMNLVPSVRLRDYLRKEKRIDFLKIDIEGAEIDVLADCADSLGHVENLFVEFHSYIGHSQSLAGVVKVFEENGFRYYVDTNQHRKRPFVNHRYRGNATMDLQLNIFGWRE</sequence>
<comment type="caution">
    <text evidence="2">The sequence shown here is derived from an EMBL/GenBank/DDBJ whole genome shotgun (WGS) entry which is preliminary data.</text>
</comment>
<gene>
    <name evidence="2" type="ORF">GCM10007390_07740</name>
</gene>
<evidence type="ECO:0000259" key="1">
    <source>
        <dbReference type="Pfam" id="PF05050"/>
    </source>
</evidence>
<feature type="domain" description="Methyltransferase FkbM" evidence="1">
    <location>
        <begin position="82"/>
        <end position="235"/>
    </location>
</feature>
<dbReference type="SUPFAM" id="SSF53335">
    <property type="entry name" value="S-adenosyl-L-methionine-dependent methyltransferases"/>
    <property type="match status" value="1"/>
</dbReference>
<organism evidence="2 3">
    <name type="scientific">Persicitalea jodogahamensis</name>
    <dbReference type="NCBI Taxonomy" id="402147"/>
    <lineage>
        <taxon>Bacteria</taxon>
        <taxon>Pseudomonadati</taxon>
        <taxon>Bacteroidota</taxon>
        <taxon>Cytophagia</taxon>
        <taxon>Cytophagales</taxon>
        <taxon>Spirosomataceae</taxon>
        <taxon>Persicitalea</taxon>
    </lineage>
</organism>
<protein>
    <recommendedName>
        <fullName evidence="1">Methyltransferase FkbM domain-containing protein</fullName>
    </recommendedName>
</protein>
<reference evidence="2 3" key="1">
    <citation type="journal article" date="2014" name="Int. J. Syst. Evol. Microbiol.">
        <title>Complete genome sequence of Corynebacterium casei LMG S-19264T (=DSM 44701T), isolated from a smear-ripened cheese.</title>
        <authorList>
            <consortium name="US DOE Joint Genome Institute (JGI-PGF)"/>
            <person name="Walter F."/>
            <person name="Albersmeier A."/>
            <person name="Kalinowski J."/>
            <person name="Ruckert C."/>
        </authorList>
    </citation>
    <scope>NUCLEOTIDE SEQUENCE [LARGE SCALE GENOMIC DNA]</scope>
    <source>
        <strain evidence="2 3">KCTC 12866</strain>
    </source>
</reference>
<dbReference type="RefSeq" id="WP_189563027.1">
    <property type="nucleotide sequence ID" value="NZ_BMXF01000001.1"/>
</dbReference>
<dbReference type="InterPro" id="IPR029063">
    <property type="entry name" value="SAM-dependent_MTases_sf"/>
</dbReference>
<dbReference type="PANTHER" id="PTHR34203:SF15">
    <property type="entry name" value="SLL1173 PROTEIN"/>
    <property type="match status" value="1"/>
</dbReference>
<dbReference type="Gene3D" id="3.40.50.150">
    <property type="entry name" value="Vaccinia Virus protein VP39"/>
    <property type="match status" value="1"/>
</dbReference>
<name>A0A8J3D0D0_9BACT</name>
<proteinExistence type="predicted"/>
<dbReference type="EMBL" id="BMXF01000001">
    <property type="protein sequence ID" value="GHB56804.1"/>
    <property type="molecule type" value="Genomic_DNA"/>
</dbReference>
<accession>A0A8J3D0D0</accession>
<dbReference type="PANTHER" id="PTHR34203">
    <property type="entry name" value="METHYLTRANSFERASE, FKBM FAMILY PROTEIN"/>
    <property type="match status" value="1"/>
</dbReference>
<keyword evidence="3" id="KW-1185">Reference proteome</keyword>